<dbReference type="GO" id="GO:0006644">
    <property type="term" value="P:phospholipid metabolic process"/>
    <property type="evidence" value="ECO:0007669"/>
    <property type="project" value="InterPro"/>
</dbReference>
<evidence type="ECO:0000256" key="5">
    <source>
        <dbReference type="ARBA" id="ARBA00023136"/>
    </source>
</evidence>
<dbReference type="InterPro" id="IPR000326">
    <property type="entry name" value="PAP2/HPO"/>
</dbReference>
<organism evidence="8 9">
    <name type="scientific">Drosophila lebanonensis</name>
    <name type="common">Fruit fly</name>
    <name type="synonym">Scaptodrosophila lebanonensis</name>
    <dbReference type="NCBI Taxonomy" id="7225"/>
    <lineage>
        <taxon>Eukaryota</taxon>
        <taxon>Metazoa</taxon>
        <taxon>Ecdysozoa</taxon>
        <taxon>Arthropoda</taxon>
        <taxon>Hexapoda</taxon>
        <taxon>Insecta</taxon>
        <taxon>Pterygota</taxon>
        <taxon>Neoptera</taxon>
        <taxon>Endopterygota</taxon>
        <taxon>Diptera</taxon>
        <taxon>Brachycera</taxon>
        <taxon>Muscomorpha</taxon>
        <taxon>Ephydroidea</taxon>
        <taxon>Drosophilidae</taxon>
        <taxon>Scaptodrosophila</taxon>
    </lineage>
</organism>
<dbReference type="Gene3D" id="1.20.144.10">
    <property type="entry name" value="Phosphatidic acid phosphatase type 2/haloperoxidase"/>
    <property type="match status" value="1"/>
</dbReference>
<dbReference type="Pfam" id="PF01569">
    <property type="entry name" value="PAP2"/>
    <property type="match status" value="1"/>
</dbReference>
<reference evidence="9" key="1">
    <citation type="submission" date="2025-08" db="UniProtKB">
        <authorList>
            <consortium name="RefSeq"/>
        </authorList>
    </citation>
    <scope>IDENTIFICATION</scope>
    <source>
        <strain evidence="9">11010-0011.00</strain>
        <tissue evidence="9">Whole body</tissue>
    </source>
</reference>
<keyword evidence="4 6" id="KW-1133">Transmembrane helix</keyword>
<evidence type="ECO:0000256" key="2">
    <source>
        <dbReference type="ARBA" id="ARBA00008816"/>
    </source>
</evidence>
<comment type="similarity">
    <text evidence="2">Belongs to the PA-phosphatase related phosphoesterase family.</text>
</comment>
<feature type="domain" description="Phosphatidic acid phosphatase type 2/haloperoxidase" evidence="7">
    <location>
        <begin position="141"/>
        <end position="295"/>
    </location>
</feature>
<sequence>MAFKFLFGLPPHEKHTNNHLSTKVFSSLSMDVKLNLKFKGNWQFIRLLLDILLLAALLGCVRKFFKYWKKIVPGKPRGFFCNDESLMYPYVEVSMDASVFIVALSLPLIVFVLIEFCKWWGEQGSECKIRWSHFWPLYNAVRYFLFGFEAQSLLTKMAKATLGRLRPHFFALCQPTFGERNATCENERNQTIWAYHTDYTCAPRTPIEVSSSFFSGHAARAFYGLVFLALYLQLQSAKERKLMFLTNTLLRSLGQLLCLMFALVSSYLRVVEHHHHWSDVVAGSLVGSAVAYFLIRNAKST</sequence>
<proteinExistence type="inferred from homology"/>
<dbReference type="GO" id="GO:0008195">
    <property type="term" value="F:phosphatidate phosphatase activity"/>
    <property type="evidence" value="ECO:0007669"/>
    <property type="project" value="TreeGrafter"/>
</dbReference>
<keyword evidence="3 6" id="KW-0812">Transmembrane</keyword>
<evidence type="ECO:0000256" key="3">
    <source>
        <dbReference type="ARBA" id="ARBA00022692"/>
    </source>
</evidence>
<feature type="transmembrane region" description="Helical" evidence="6">
    <location>
        <begin position="276"/>
        <end position="295"/>
    </location>
</feature>
<dbReference type="GO" id="GO:0005886">
    <property type="term" value="C:plasma membrane"/>
    <property type="evidence" value="ECO:0007669"/>
    <property type="project" value="TreeGrafter"/>
</dbReference>
<dbReference type="PANTHER" id="PTHR10165:SF197">
    <property type="entry name" value="FI04477P-RELATED"/>
    <property type="match status" value="1"/>
</dbReference>
<evidence type="ECO:0000256" key="1">
    <source>
        <dbReference type="ARBA" id="ARBA00004141"/>
    </source>
</evidence>
<dbReference type="GO" id="GO:0046839">
    <property type="term" value="P:phospholipid dephosphorylation"/>
    <property type="evidence" value="ECO:0007669"/>
    <property type="project" value="TreeGrafter"/>
</dbReference>
<feature type="transmembrane region" description="Helical" evidence="6">
    <location>
        <begin position="253"/>
        <end position="270"/>
    </location>
</feature>
<dbReference type="PANTHER" id="PTHR10165">
    <property type="entry name" value="LIPID PHOSPHATE PHOSPHATASE"/>
    <property type="match status" value="1"/>
</dbReference>
<dbReference type="SMART" id="SM00014">
    <property type="entry name" value="acidPPc"/>
    <property type="match status" value="1"/>
</dbReference>
<accession>A0A6J2U4J7</accession>
<dbReference type="InterPro" id="IPR036938">
    <property type="entry name" value="PAP2/HPO_sf"/>
</dbReference>
<dbReference type="InterPro" id="IPR043216">
    <property type="entry name" value="PAP-like"/>
</dbReference>
<protein>
    <submittedName>
        <fullName evidence="9">Phosphatidate phosphatase</fullName>
    </submittedName>
</protein>
<evidence type="ECO:0000256" key="4">
    <source>
        <dbReference type="ARBA" id="ARBA00022989"/>
    </source>
</evidence>
<evidence type="ECO:0000259" key="7">
    <source>
        <dbReference type="SMART" id="SM00014"/>
    </source>
</evidence>
<dbReference type="RefSeq" id="XP_030383284.1">
    <property type="nucleotide sequence ID" value="XM_030527424.1"/>
</dbReference>
<dbReference type="SUPFAM" id="SSF48317">
    <property type="entry name" value="Acid phosphatase/Vanadium-dependent haloperoxidase"/>
    <property type="match status" value="1"/>
</dbReference>
<gene>
    <name evidence="9" type="primary">LOC115630769</name>
</gene>
<evidence type="ECO:0000313" key="8">
    <source>
        <dbReference type="Proteomes" id="UP000504634"/>
    </source>
</evidence>
<evidence type="ECO:0000256" key="6">
    <source>
        <dbReference type="SAM" id="Phobius"/>
    </source>
</evidence>
<evidence type="ECO:0000313" key="9">
    <source>
        <dbReference type="RefSeq" id="XP_030383284.1"/>
    </source>
</evidence>
<dbReference type="GeneID" id="115630769"/>
<dbReference type="GO" id="GO:0007165">
    <property type="term" value="P:signal transduction"/>
    <property type="evidence" value="ECO:0007669"/>
    <property type="project" value="TreeGrafter"/>
</dbReference>
<feature type="transmembrane region" description="Helical" evidence="6">
    <location>
        <begin position="44"/>
        <end position="65"/>
    </location>
</feature>
<dbReference type="OrthoDB" id="8907274at2759"/>
<keyword evidence="5 6" id="KW-0472">Membrane</keyword>
<comment type="subcellular location">
    <subcellularLocation>
        <location evidence="1">Membrane</location>
        <topology evidence="1">Multi-pass membrane protein</topology>
    </subcellularLocation>
</comment>
<feature type="transmembrane region" description="Helical" evidence="6">
    <location>
        <begin position="86"/>
        <end position="114"/>
    </location>
</feature>
<feature type="transmembrane region" description="Helical" evidence="6">
    <location>
        <begin position="213"/>
        <end position="232"/>
    </location>
</feature>
<dbReference type="Proteomes" id="UP000504634">
    <property type="component" value="Unplaced"/>
</dbReference>
<keyword evidence="8" id="KW-1185">Reference proteome</keyword>
<dbReference type="AlphaFoldDB" id="A0A6J2U4J7"/>
<name>A0A6J2U4J7_DROLE</name>